<evidence type="ECO:0008006" key="3">
    <source>
        <dbReference type="Google" id="ProtNLM"/>
    </source>
</evidence>
<accession>A0A2A4TB34</accession>
<evidence type="ECO:0000313" key="1">
    <source>
        <dbReference type="EMBL" id="PCI30584.1"/>
    </source>
</evidence>
<evidence type="ECO:0000313" key="2">
    <source>
        <dbReference type="Proteomes" id="UP000218113"/>
    </source>
</evidence>
<reference evidence="2" key="1">
    <citation type="submission" date="2017-08" db="EMBL/GenBank/DDBJ databases">
        <title>A dynamic microbial community with high functional redundancy inhabits the cold, oxic subseafloor aquifer.</title>
        <authorList>
            <person name="Tully B.J."/>
            <person name="Wheat C.G."/>
            <person name="Glazer B.T."/>
            <person name="Huber J.A."/>
        </authorList>
    </citation>
    <scope>NUCLEOTIDE SEQUENCE [LARGE SCALE GENOMIC DNA]</scope>
</reference>
<dbReference type="EMBL" id="NVSR01000003">
    <property type="protein sequence ID" value="PCI30584.1"/>
    <property type="molecule type" value="Genomic_DNA"/>
</dbReference>
<protein>
    <recommendedName>
        <fullName evidence="3">ATP-grasp domain-containing protein</fullName>
    </recommendedName>
</protein>
<dbReference type="Gene3D" id="3.30.470.20">
    <property type="entry name" value="ATP-grasp fold, B domain"/>
    <property type="match status" value="1"/>
</dbReference>
<sequence length="410" mass="47464">MKSPKLWVYNYDFEFELAGRARLFSSAQKVSPWYYLNRTACNLLPLMEPEDSLLLYEHPDSSLLHTLEKKLGFLPHLTTFSSSRESNAIGQDLLNSTSGYKPSGKISLSPWGWSPSMAQISAESPSLEKIKRLNSKSESYSLRQRHLSADWQIPSEIIHVRKLFLKNFEEQLKKFYEKYGDFYVKHAFGASGKLLDYYSPGRVSSKKLKTWLHWAKREGGILLEQAIPIHQEWGLQLHFPPKGKPIFLALTQLFSDLEQSYQGSMIRIQDQSMLGKMEEELSPLIEQIQNDGYQGPLGIDLIESSPGKFKLLEINARYTMGRVAYEWHQKINPYGIGYFSNLFLRYPKSIAFKLLQKFCTQLEKQYFCKITLINLVSSESLPVHLITLFLSLEKQEHLIKIRNQLKFFSP</sequence>
<organism evidence="1 2">
    <name type="scientific">SAR324 cluster bacterium</name>
    <dbReference type="NCBI Taxonomy" id="2024889"/>
    <lineage>
        <taxon>Bacteria</taxon>
        <taxon>Deltaproteobacteria</taxon>
        <taxon>SAR324 cluster</taxon>
    </lineage>
</organism>
<proteinExistence type="predicted"/>
<comment type="caution">
    <text evidence="1">The sequence shown here is derived from an EMBL/GenBank/DDBJ whole genome shotgun (WGS) entry which is preliminary data.</text>
</comment>
<dbReference type="Proteomes" id="UP000218113">
    <property type="component" value="Unassembled WGS sequence"/>
</dbReference>
<name>A0A2A4TB34_9DELT</name>
<gene>
    <name evidence="1" type="ORF">COB67_01140</name>
</gene>
<dbReference type="AlphaFoldDB" id="A0A2A4TB34"/>
<dbReference type="SUPFAM" id="SSF56059">
    <property type="entry name" value="Glutathione synthetase ATP-binding domain-like"/>
    <property type="match status" value="1"/>
</dbReference>